<keyword evidence="1" id="KW-0812">Transmembrane</keyword>
<organism evidence="2 3">
    <name type="scientific">Candidatus Yanofskybacteria bacterium RIFCSPHIGHO2_02_FULL_41_11</name>
    <dbReference type="NCBI Taxonomy" id="1802675"/>
    <lineage>
        <taxon>Bacteria</taxon>
        <taxon>Candidatus Yanofskyibacteriota</taxon>
    </lineage>
</organism>
<dbReference type="EMBL" id="MGJP01000067">
    <property type="protein sequence ID" value="OGN08166.1"/>
    <property type="molecule type" value="Genomic_DNA"/>
</dbReference>
<comment type="caution">
    <text evidence="2">The sequence shown here is derived from an EMBL/GenBank/DDBJ whole genome shotgun (WGS) entry which is preliminary data.</text>
</comment>
<dbReference type="Proteomes" id="UP000177167">
    <property type="component" value="Unassembled WGS sequence"/>
</dbReference>
<accession>A0A1F8F7C9</accession>
<dbReference type="AlphaFoldDB" id="A0A1F8F7C9"/>
<sequence length="201" mass="23014">MKIQNTKNSQQMLLVSISLIAIIIIITVVLIITQPNHPQQLNQLLLLPPETATSEPWFTSIGQSTNEFNNLLTIIKSDIQKIRPGDFEIKVFIGPYFKHIGTVGQLYKNSSGSEYSILLDTEFYNTLLPEEKKVFVAHEAGHILFNNPRDNSLKALTDAQILADNFATKYVHPRHVKSWLDKIYYDYLERSNRLELLLTSQ</sequence>
<keyword evidence="1" id="KW-1133">Transmembrane helix</keyword>
<keyword evidence="1" id="KW-0472">Membrane</keyword>
<name>A0A1F8F7C9_9BACT</name>
<evidence type="ECO:0000256" key="1">
    <source>
        <dbReference type="SAM" id="Phobius"/>
    </source>
</evidence>
<gene>
    <name evidence="2" type="ORF">A3J46_00825</name>
</gene>
<protein>
    <recommendedName>
        <fullName evidence="4">Peptidase M48 domain-containing protein</fullName>
    </recommendedName>
</protein>
<evidence type="ECO:0008006" key="4">
    <source>
        <dbReference type="Google" id="ProtNLM"/>
    </source>
</evidence>
<reference evidence="2 3" key="1">
    <citation type="journal article" date="2016" name="Nat. Commun.">
        <title>Thousands of microbial genomes shed light on interconnected biogeochemical processes in an aquifer system.</title>
        <authorList>
            <person name="Anantharaman K."/>
            <person name="Brown C.T."/>
            <person name="Hug L.A."/>
            <person name="Sharon I."/>
            <person name="Castelle C.J."/>
            <person name="Probst A.J."/>
            <person name="Thomas B.C."/>
            <person name="Singh A."/>
            <person name="Wilkins M.J."/>
            <person name="Karaoz U."/>
            <person name="Brodie E.L."/>
            <person name="Williams K.H."/>
            <person name="Hubbard S.S."/>
            <person name="Banfield J.F."/>
        </authorList>
    </citation>
    <scope>NUCLEOTIDE SEQUENCE [LARGE SCALE GENOMIC DNA]</scope>
</reference>
<feature type="transmembrane region" description="Helical" evidence="1">
    <location>
        <begin position="12"/>
        <end position="32"/>
    </location>
</feature>
<proteinExistence type="predicted"/>
<evidence type="ECO:0000313" key="3">
    <source>
        <dbReference type="Proteomes" id="UP000177167"/>
    </source>
</evidence>
<evidence type="ECO:0000313" key="2">
    <source>
        <dbReference type="EMBL" id="OGN08166.1"/>
    </source>
</evidence>